<feature type="transmembrane region" description="Helical" evidence="7">
    <location>
        <begin position="27"/>
        <end position="52"/>
    </location>
</feature>
<dbReference type="InterPro" id="IPR049278">
    <property type="entry name" value="MS_channel_C"/>
</dbReference>
<dbReference type="GO" id="GO:0055085">
    <property type="term" value="P:transmembrane transport"/>
    <property type="evidence" value="ECO:0007669"/>
    <property type="project" value="InterPro"/>
</dbReference>
<feature type="transmembrane region" description="Helical" evidence="7">
    <location>
        <begin position="142"/>
        <end position="165"/>
    </location>
</feature>
<evidence type="ECO:0000259" key="8">
    <source>
        <dbReference type="Pfam" id="PF00924"/>
    </source>
</evidence>
<evidence type="ECO:0000256" key="2">
    <source>
        <dbReference type="ARBA" id="ARBA00008017"/>
    </source>
</evidence>
<gene>
    <name evidence="11" type="ORF">SAMN05444373_100269</name>
</gene>
<dbReference type="InterPro" id="IPR011066">
    <property type="entry name" value="MscS_channel_C_sf"/>
</dbReference>
<keyword evidence="5 7" id="KW-1133">Transmembrane helix</keyword>
<dbReference type="Gene3D" id="2.30.30.60">
    <property type="match status" value="1"/>
</dbReference>
<keyword evidence="12" id="KW-1185">Reference proteome</keyword>
<dbReference type="PANTHER" id="PTHR43634">
    <property type="entry name" value="OW CONDUCTANCE MECHANOSENSITIVE CHANNEL"/>
    <property type="match status" value="1"/>
</dbReference>
<dbReference type="EMBL" id="FQZP01000002">
    <property type="protein sequence ID" value="SHI43743.1"/>
    <property type="molecule type" value="Genomic_DNA"/>
</dbReference>
<dbReference type="Pfam" id="PF00924">
    <property type="entry name" value="MS_channel_2nd"/>
    <property type="match status" value="1"/>
</dbReference>
<keyword evidence="4 7" id="KW-0812">Transmembrane</keyword>
<dbReference type="AlphaFoldDB" id="A0A1M6B5K1"/>
<evidence type="ECO:0000256" key="6">
    <source>
        <dbReference type="ARBA" id="ARBA00023136"/>
    </source>
</evidence>
<evidence type="ECO:0000259" key="9">
    <source>
        <dbReference type="Pfam" id="PF21082"/>
    </source>
</evidence>
<feature type="transmembrane region" description="Helical" evidence="7">
    <location>
        <begin position="73"/>
        <end position="93"/>
    </location>
</feature>
<accession>A0A1M6B5K1</accession>
<dbReference type="InterPro" id="IPR010920">
    <property type="entry name" value="LSM_dom_sf"/>
</dbReference>
<comment type="similarity">
    <text evidence="2">Belongs to the MscS (TC 1.A.23) family.</text>
</comment>
<dbReference type="PANTHER" id="PTHR43634:SF2">
    <property type="entry name" value="LOW CONDUCTANCE MECHANOSENSITIVE CHANNEL YNAI"/>
    <property type="match status" value="1"/>
</dbReference>
<name>A0A1M6B5K1_9FIRM</name>
<evidence type="ECO:0000256" key="1">
    <source>
        <dbReference type="ARBA" id="ARBA00004651"/>
    </source>
</evidence>
<sequence length="369" mass="41655">MEDIRILWGQFTAIFTHTFLEVEVWRIVAACVVIVFTILLRRFFVNLIIALLKKITRRTKTTLDDALVQVIAPPVRLLVVSFGFFIALLLIRIPVTGQFFAGHILRSVVAFSVFWALYRAGDILARIFEKVANRTRTTLDELLVPYIAKGIKLIVVIVGISVIAREWNYDLGALLTGLGLGGLAFALAAQETLANFFGGLTIMVDKPFQLGDWIQTPDIEGTVEDIGFRSTRIRTFAQALVTVPNAGLAKSNITNWSKMGKRRVDFSLSVTYDTKAEQLEELLARVRSMLGNHPGIHPETIFVNFDSFGQNGFEIIFYFFTRDTDRKKYLEVKEDVLLKLMHILDELGVKPAYPSMSVYMEKLPDKEKG</sequence>
<keyword evidence="6 7" id="KW-0472">Membrane</keyword>
<dbReference type="InterPro" id="IPR049142">
    <property type="entry name" value="MS_channel_1st"/>
</dbReference>
<reference evidence="11 12" key="1">
    <citation type="submission" date="2016-11" db="EMBL/GenBank/DDBJ databases">
        <authorList>
            <person name="Varghese N."/>
            <person name="Submissions S."/>
        </authorList>
    </citation>
    <scope>NUCLEOTIDE SEQUENCE [LARGE SCALE GENOMIC DNA]</scope>
    <source>
        <strain evidence="11 12">DSM 19027</strain>
    </source>
</reference>
<dbReference type="RefSeq" id="WP_243133151.1">
    <property type="nucleotide sequence ID" value="NZ_DAONMB010000028.1"/>
</dbReference>
<protein>
    <submittedName>
        <fullName evidence="11">MscS family membrane protein</fullName>
    </submittedName>
</protein>
<dbReference type="InterPro" id="IPR006685">
    <property type="entry name" value="MscS_channel_2nd"/>
</dbReference>
<keyword evidence="3" id="KW-1003">Cell membrane</keyword>
<evidence type="ECO:0000256" key="7">
    <source>
        <dbReference type="SAM" id="Phobius"/>
    </source>
</evidence>
<evidence type="ECO:0000259" key="10">
    <source>
        <dbReference type="Pfam" id="PF21088"/>
    </source>
</evidence>
<dbReference type="InterPro" id="IPR023408">
    <property type="entry name" value="MscS_beta-dom_sf"/>
</dbReference>
<dbReference type="SUPFAM" id="SSF82861">
    <property type="entry name" value="Mechanosensitive channel protein MscS (YggB), transmembrane region"/>
    <property type="match status" value="1"/>
</dbReference>
<evidence type="ECO:0000313" key="12">
    <source>
        <dbReference type="Proteomes" id="UP000324781"/>
    </source>
</evidence>
<dbReference type="SUPFAM" id="SSF82689">
    <property type="entry name" value="Mechanosensitive channel protein MscS (YggB), C-terminal domain"/>
    <property type="match status" value="1"/>
</dbReference>
<feature type="domain" description="Mechanosensitive ion channel MscS" evidence="8">
    <location>
        <begin position="192"/>
        <end position="258"/>
    </location>
</feature>
<dbReference type="GO" id="GO:0005886">
    <property type="term" value="C:plasma membrane"/>
    <property type="evidence" value="ECO:0007669"/>
    <property type="project" value="UniProtKB-SubCell"/>
</dbReference>
<evidence type="ECO:0000256" key="4">
    <source>
        <dbReference type="ARBA" id="ARBA00022692"/>
    </source>
</evidence>
<feature type="transmembrane region" description="Helical" evidence="7">
    <location>
        <begin position="171"/>
        <end position="189"/>
    </location>
</feature>
<dbReference type="Gene3D" id="1.10.287.1260">
    <property type="match status" value="1"/>
</dbReference>
<dbReference type="Pfam" id="PF21082">
    <property type="entry name" value="MS_channel_3rd"/>
    <property type="match status" value="1"/>
</dbReference>
<dbReference type="InterPro" id="IPR045042">
    <property type="entry name" value="YnaI-like"/>
</dbReference>
<proteinExistence type="inferred from homology"/>
<evidence type="ECO:0000256" key="3">
    <source>
        <dbReference type="ARBA" id="ARBA00022475"/>
    </source>
</evidence>
<dbReference type="Gene3D" id="3.30.70.100">
    <property type="match status" value="1"/>
</dbReference>
<dbReference type="Proteomes" id="UP000324781">
    <property type="component" value="Unassembled WGS sequence"/>
</dbReference>
<dbReference type="SUPFAM" id="SSF50182">
    <property type="entry name" value="Sm-like ribonucleoproteins"/>
    <property type="match status" value="1"/>
</dbReference>
<feature type="transmembrane region" description="Helical" evidence="7">
    <location>
        <begin position="99"/>
        <end position="121"/>
    </location>
</feature>
<dbReference type="InterPro" id="IPR011014">
    <property type="entry name" value="MscS_channel_TM-2"/>
</dbReference>
<dbReference type="Pfam" id="PF21088">
    <property type="entry name" value="MS_channel_1st"/>
    <property type="match status" value="1"/>
</dbReference>
<feature type="domain" description="Mechanosensitive ion channel transmembrane helices 2/3" evidence="10">
    <location>
        <begin position="150"/>
        <end position="190"/>
    </location>
</feature>
<comment type="subcellular location">
    <subcellularLocation>
        <location evidence="1">Cell membrane</location>
        <topology evidence="1">Multi-pass membrane protein</topology>
    </subcellularLocation>
</comment>
<organism evidence="11 12">
    <name type="scientific">Thermoclostridium caenicola</name>
    <dbReference type="NCBI Taxonomy" id="659425"/>
    <lineage>
        <taxon>Bacteria</taxon>
        <taxon>Bacillati</taxon>
        <taxon>Bacillota</taxon>
        <taxon>Clostridia</taxon>
        <taxon>Eubacteriales</taxon>
        <taxon>Oscillospiraceae</taxon>
        <taxon>Thermoclostridium</taxon>
    </lineage>
</organism>
<feature type="domain" description="Mechanosensitive ion channel MscS C-terminal" evidence="9">
    <location>
        <begin position="264"/>
        <end position="349"/>
    </location>
</feature>
<evidence type="ECO:0000313" key="11">
    <source>
        <dbReference type="EMBL" id="SHI43743.1"/>
    </source>
</evidence>
<evidence type="ECO:0000256" key="5">
    <source>
        <dbReference type="ARBA" id="ARBA00022989"/>
    </source>
</evidence>